<gene>
    <name evidence="2" type="ORF">RGE70_01585</name>
</gene>
<dbReference type="Proteomes" id="UP001529491">
    <property type="component" value="Chromosome"/>
</dbReference>
<dbReference type="Pfam" id="PF22785">
    <property type="entry name" value="Tc-R-P"/>
    <property type="match status" value="1"/>
</dbReference>
<evidence type="ECO:0000256" key="1">
    <source>
        <dbReference type="SAM" id="SignalP"/>
    </source>
</evidence>
<dbReference type="EMBL" id="CP136522">
    <property type="protein sequence ID" value="WOT05546.1"/>
    <property type="molecule type" value="Genomic_DNA"/>
</dbReference>
<dbReference type="CDD" id="cd14503">
    <property type="entry name" value="PTP-bact"/>
    <property type="match status" value="1"/>
</dbReference>
<dbReference type="Gene3D" id="3.90.190.10">
    <property type="entry name" value="Protein tyrosine phosphatase superfamily"/>
    <property type="match status" value="1"/>
</dbReference>
<evidence type="ECO:0000313" key="2">
    <source>
        <dbReference type="EMBL" id="WOT05546.1"/>
    </source>
</evidence>
<dbReference type="RefSeq" id="WP_310469807.1">
    <property type="nucleotide sequence ID" value="NZ_CP136522.1"/>
</dbReference>
<proteinExistence type="predicted"/>
<keyword evidence="3" id="KW-1185">Reference proteome</keyword>
<reference evidence="2 3" key="1">
    <citation type="submission" date="2023-10" db="EMBL/GenBank/DDBJ databases">
        <title>Complete genome sequence of Shewanella sp. DAU334.</title>
        <authorList>
            <person name="Lee Y.-S."/>
            <person name="Jeong H.-R."/>
            <person name="Hwang E.-J."/>
            <person name="Choi Y.-L."/>
            <person name="Kim G.-D."/>
        </authorList>
    </citation>
    <scope>NUCLEOTIDE SEQUENCE [LARGE SCALE GENOMIC DNA]</scope>
    <source>
        <strain evidence="2 3">DAU334</strain>
    </source>
</reference>
<feature type="chain" id="PRO_5045702314" evidence="1">
    <location>
        <begin position="22"/>
        <end position="193"/>
    </location>
</feature>
<name>A0ABZ0K190_9GAMM</name>
<organism evidence="2 3">
    <name type="scientific">Shewanella youngdeokensis</name>
    <dbReference type="NCBI Taxonomy" id="2999068"/>
    <lineage>
        <taxon>Bacteria</taxon>
        <taxon>Pseudomonadati</taxon>
        <taxon>Pseudomonadota</taxon>
        <taxon>Gammaproteobacteria</taxon>
        <taxon>Alteromonadales</taxon>
        <taxon>Shewanellaceae</taxon>
        <taxon>Shewanella</taxon>
    </lineage>
</organism>
<evidence type="ECO:0000313" key="3">
    <source>
        <dbReference type="Proteomes" id="UP001529491"/>
    </source>
</evidence>
<sequence>MRLEFLLAGLLVATLNSVAFANVAPSAETHANMGANIDVNKLTSIKAFQFNNSNIVTSGLPTETQFAALQQAGIELVINLIPKNNPNSHNDEASLVTRTGMQYQQIDVDWQRPTVANVEQFFAIMDANEGKNILVHCAANYRASAFYYLYELKQGRTDSVEFKQQTMQPWGDLPQSLAAYPQWKALIDAIKNR</sequence>
<protein>
    <submittedName>
        <fullName evidence="2">Protein tyrosine phosphatase family protein</fullName>
    </submittedName>
</protein>
<dbReference type="SUPFAM" id="SSF52799">
    <property type="entry name" value="(Phosphotyrosine protein) phosphatases II"/>
    <property type="match status" value="1"/>
</dbReference>
<feature type="signal peptide" evidence="1">
    <location>
        <begin position="1"/>
        <end position="21"/>
    </location>
</feature>
<keyword evidence="1" id="KW-0732">Signal</keyword>
<accession>A0ABZ0K190</accession>
<dbReference type="InterPro" id="IPR029021">
    <property type="entry name" value="Prot-tyrosine_phosphatase-like"/>
</dbReference>